<reference evidence="1" key="1">
    <citation type="submission" date="2021-02" db="EMBL/GenBank/DDBJ databases">
        <authorList>
            <person name="Dougan E. K."/>
            <person name="Rhodes N."/>
            <person name="Thang M."/>
            <person name="Chan C."/>
        </authorList>
    </citation>
    <scope>NUCLEOTIDE SEQUENCE</scope>
</reference>
<accession>A0A812KHW3</accession>
<proteinExistence type="predicted"/>
<dbReference type="EMBL" id="CAJNIZ010003949">
    <property type="protein sequence ID" value="CAE7227549.1"/>
    <property type="molecule type" value="Genomic_DNA"/>
</dbReference>
<comment type="caution">
    <text evidence="1">The sequence shown here is derived from an EMBL/GenBank/DDBJ whole genome shotgun (WGS) entry which is preliminary data.</text>
</comment>
<evidence type="ECO:0000313" key="2">
    <source>
        <dbReference type="Proteomes" id="UP000649617"/>
    </source>
</evidence>
<protein>
    <submittedName>
        <fullName evidence="1">Uncharacterized protein</fullName>
    </submittedName>
</protein>
<dbReference type="AlphaFoldDB" id="A0A812KHW3"/>
<dbReference type="OrthoDB" id="443547at2759"/>
<organism evidence="1 2">
    <name type="scientific">Symbiodinium pilosum</name>
    <name type="common">Dinoflagellate</name>
    <dbReference type="NCBI Taxonomy" id="2952"/>
    <lineage>
        <taxon>Eukaryota</taxon>
        <taxon>Sar</taxon>
        <taxon>Alveolata</taxon>
        <taxon>Dinophyceae</taxon>
        <taxon>Suessiales</taxon>
        <taxon>Symbiodiniaceae</taxon>
        <taxon>Symbiodinium</taxon>
    </lineage>
</organism>
<gene>
    <name evidence="1" type="ORF">SPIL2461_LOCUS3293</name>
</gene>
<name>A0A812KHW3_SYMPI</name>
<evidence type="ECO:0000313" key="1">
    <source>
        <dbReference type="EMBL" id="CAE7227549.1"/>
    </source>
</evidence>
<feature type="non-terminal residue" evidence="1">
    <location>
        <position position="450"/>
    </location>
</feature>
<keyword evidence="2" id="KW-1185">Reference proteome</keyword>
<feature type="non-terminal residue" evidence="1">
    <location>
        <position position="1"/>
    </location>
</feature>
<dbReference type="Proteomes" id="UP000649617">
    <property type="component" value="Unassembled WGS sequence"/>
</dbReference>
<sequence>KKVAGAIAYCSKRKLTKKCLYSGDLKYLVLVDDKVEAGASRQRLLEQEMAESGIWDTDFQLGDLINLDDESEGKGGSEQKEEKKRLPDFPVLAVKDKLLKDQAKGHESDLADLETVLGSIQNLYSQLTSLEVTPAGTEPGKPAFAKICHEIRIQSLDGKVLSEDDYGFLVSYNLNVLKLFGFMGDIEWWCCCRCAYLKTKRCDPDGEALGPVLDVYAAASATEMAKLAAGVAKTAGWTPDYAEKINVGYRLQQFGLTLDIPMSYVKVKYAGVGLKRHPFLNVVDFAEFLLESKTYAPKLLAGYKLEEVAHWKSAFRDFWGKYKSLEPGHEVFERHATGLEHCIPILLHGDEGTSFGKKGLFEFSWTPLLSTGASGINRYFMISQIPHKYYGKLSKGNEAGNPTLDAIMKAGVDSILLGFVNGIQCGGNTFYLVPLGLTGDHVFHALLARM</sequence>